<dbReference type="Proteomes" id="UP001152320">
    <property type="component" value="Unassembled WGS sequence"/>
</dbReference>
<protein>
    <submittedName>
        <fullName evidence="2">Uncharacterized protein</fullName>
    </submittedName>
</protein>
<accession>A0A9Q1B966</accession>
<evidence type="ECO:0000313" key="3">
    <source>
        <dbReference type="Proteomes" id="UP001152320"/>
    </source>
</evidence>
<name>A0A9Q1B966_HOLLE</name>
<dbReference type="EMBL" id="JAIZAY010001430">
    <property type="protein sequence ID" value="KAJ8017585.1"/>
    <property type="molecule type" value="Genomic_DNA"/>
</dbReference>
<keyword evidence="3" id="KW-1185">Reference proteome</keyword>
<reference evidence="2" key="1">
    <citation type="submission" date="2021-10" db="EMBL/GenBank/DDBJ databases">
        <title>Tropical sea cucumber genome reveals ecological adaptation and Cuvierian tubules defense mechanism.</title>
        <authorList>
            <person name="Chen T."/>
        </authorList>
    </citation>
    <scope>NUCLEOTIDE SEQUENCE</scope>
    <source>
        <strain evidence="2">Nanhai2018</strain>
        <tissue evidence="2">Muscle</tissue>
    </source>
</reference>
<organism evidence="2 3">
    <name type="scientific">Holothuria leucospilota</name>
    <name type="common">Black long sea cucumber</name>
    <name type="synonym">Mertensiothuria leucospilota</name>
    <dbReference type="NCBI Taxonomy" id="206669"/>
    <lineage>
        <taxon>Eukaryota</taxon>
        <taxon>Metazoa</taxon>
        <taxon>Echinodermata</taxon>
        <taxon>Eleutherozoa</taxon>
        <taxon>Echinozoa</taxon>
        <taxon>Holothuroidea</taxon>
        <taxon>Aspidochirotacea</taxon>
        <taxon>Aspidochirotida</taxon>
        <taxon>Holothuriidae</taxon>
        <taxon>Holothuria</taxon>
    </lineage>
</organism>
<feature type="region of interest" description="Disordered" evidence="1">
    <location>
        <begin position="68"/>
        <end position="88"/>
    </location>
</feature>
<dbReference type="AlphaFoldDB" id="A0A9Q1B966"/>
<evidence type="ECO:0000313" key="2">
    <source>
        <dbReference type="EMBL" id="KAJ8017585.1"/>
    </source>
</evidence>
<comment type="caution">
    <text evidence="2">The sequence shown here is derived from an EMBL/GenBank/DDBJ whole genome shotgun (WGS) entry which is preliminary data.</text>
</comment>
<gene>
    <name evidence="2" type="ORF">HOLleu_44903</name>
</gene>
<sequence>MASGLPRRKFRNLLTCSFSPWSHPSPPTFRTPRTLSAKLVRYKISHRTQFWSLLTCPLYIQIYQTKKASPLVKPPSDPSKAKRPPRKT</sequence>
<evidence type="ECO:0000256" key="1">
    <source>
        <dbReference type="SAM" id="MobiDB-lite"/>
    </source>
</evidence>
<proteinExistence type="predicted"/>